<comment type="caution">
    <text evidence="6">Lacks conserved residue(s) required for the propagation of feature annotation.</text>
</comment>
<dbReference type="PROSITE" id="PS51864">
    <property type="entry name" value="ASTACIN"/>
    <property type="match status" value="1"/>
</dbReference>
<protein>
    <recommendedName>
        <fullName evidence="7">Metalloendopeptidase</fullName>
        <ecNumber evidence="7">3.4.24.-</ecNumber>
    </recommendedName>
</protein>
<keyword evidence="7" id="KW-0732">Signal</keyword>
<evidence type="ECO:0000256" key="2">
    <source>
        <dbReference type="ARBA" id="ARBA00022723"/>
    </source>
</evidence>
<dbReference type="GO" id="GO:0006508">
    <property type="term" value="P:proteolysis"/>
    <property type="evidence" value="ECO:0007669"/>
    <property type="project" value="UniProtKB-KW"/>
</dbReference>
<evidence type="ECO:0000256" key="6">
    <source>
        <dbReference type="PROSITE-ProRule" id="PRU01211"/>
    </source>
</evidence>
<accession>A0A0N4ZGK6</accession>
<dbReference type="PROSITE" id="PS01186">
    <property type="entry name" value="EGF_2"/>
    <property type="match status" value="1"/>
</dbReference>
<keyword evidence="5 7" id="KW-0482">Metalloprotease</keyword>
<name>A0A0N4ZGK6_PARTI</name>
<dbReference type="PRINTS" id="PR00480">
    <property type="entry name" value="ASTACIN"/>
</dbReference>
<dbReference type="InterPro" id="IPR001506">
    <property type="entry name" value="Peptidase_M12A"/>
</dbReference>
<keyword evidence="4 7" id="KW-0862">Zinc</keyword>
<evidence type="ECO:0000256" key="3">
    <source>
        <dbReference type="ARBA" id="ARBA00022801"/>
    </source>
</evidence>
<organism evidence="9 10">
    <name type="scientific">Parastrongyloides trichosuri</name>
    <name type="common">Possum-specific nematode worm</name>
    <dbReference type="NCBI Taxonomy" id="131310"/>
    <lineage>
        <taxon>Eukaryota</taxon>
        <taxon>Metazoa</taxon>
        <taxon>Ecdysozoa</taxon>
        <taxon>Nematoda</taxon>
        <taxon>Chromadorea</taxon>
        <taxon>Rhabditida</taxon>
        <taxon>Tylenchina</taxon>
        <taxon>Panagrolaimomorpha</taxon>
        <taxon>Strongyloidoidea</taxon>
        <taxon>Strongyloididae</taxon>
        <taxon>Parastrongyloides</taxon>
    </lineage>
</organism>
<evidence type="ECO:0000313" key="10">
    <source>
        <dbReference type="WBParaSite" id="PTRK_0000691400.1"/>
    </source>
</evidence>
<feature type="signal peptide" evidence="7">
    <location>
        <begin position="1"/>
        <end position="19"/>
    </location>
</feature>
<dbReference type="InterPro" id="IPR024079">
    <property type="entry name" value="MetalloPept_cat_dom_sf"/>
</dbReference>
<evidence type="ECO:0000256" key="7">
    <source>
        <dbReference type="RuleBase" id="RU361183"/>
    </source>
</evidence>
<keyword evidence="9" id="KW-1185">Reference proteome</keyword>
<evidence type="ECO:0000313" key="9">
    <source>
        <dbReference type="Proteomes" id="UP000038045"/>
    </source>
</evidence>
<dbReference type="EC" id="3.4.24.-" evidence="7"/>
<feature type="chain" id="PRO_5005733371" description="Metalloendopeptidase" evidence="7">
    <location>
        <begin position="20"/>
        <end position="388"/>
    </location>
</feature>
<dbReference type="GO" id="GO:0004222">
    <property type="term" value="F:metalloendopeptidase activity"/>
    <property type="evidence" value="ECO:0007669"/>
    <property type="project" value="UniProtKB-UniRule"/>
</dbReference>
<dbReference type="InterPro" id="IPR000742">
    <property type="entry name" value="EGF"/>
</dbReference>
<proteinExistence type="predicted"/>
<dbReference type="Proteomes" id="UP000038045">
    <property type="component" value="Unplaced"/>
</dbReference>
<evidence type="ECO:0000259" key="8">
    <source>
        <dbReference type="PROSITE" id="PS51864"/>
    </source>
</evidence>
<dbReference type="PROSITE" id="PS00022">
    <property type="entry name" value="EGF_1"/>
    <property type="match status" value="1"/>
</dbReference>
<evidence type="ECO:0000256" key="5">
    <source>
        <dbReference type="ARBA" id="ARBA00023049"/>
    </source>
</evidence>
<dbReference type="Gene3D" id="3.40.390.10">
    <property type="entry name" value="Collagenase (Catalytic Domain)"/>
    <property type="match status" value="1"/>
</dbReference>
<dbReference type="PANTHER" id="PTHR10127">
    <property type="entry name" value="DISCOIDIN, CUB, EGF, LAMININ , AND ZINC METALLOPROTEASE DOMAIN CONTAINING"/>
    <property type="match status" value="1"/>
</dbReference>
<dbReference type="SUPFAM" id="SSF55486">
    <property type="entry name" value="Metalloproteases ('zincins'), catalytic domain"/>
    <property type="match status" value="1"/>
</dbReference>
<dbReference type="GO" id="GO:0046872">
    <property type="term" value="F:metal ion binding"/>
    <property type="evidence" value="ECO:0007669"/>
    <property type="project" value="UniProtKB-KW"/>
</dbReference>
<keyword evidence="3 7" id="KW-0378">Hydrolase</keyword>
<dbReference type="WBParaSite" id="PTRK_0000691400.1">
    <property type="protein sequence ID" value="PTRK_0000691400.1"/>
    <property type="gene ID" value="PTRK_0000691400"/>
</dbReference>
<dbReference type="AlphaFoldDB" id="A0A0N4ZGK6"/>
<reference evidence="10" key="1">
    <citation type="submission" date="2017-02" db="UniProtKB">
        <authorList>
            <consortium name="WormBaseParasite"/>
        </authorList>
    </citation>
    <scope>IDENTIFICATION</scope>
</reference>
<feature type="domain" description="Peptidase M12A" evidence="8">
    <location>
        <begin position="1"/>
        <end position="216"/>
    </location>
</feature>
<evidence type="ECO:0000256" key="4">
    <source>
        <dbReference type="ARBA" id="ARBA00022833"/>
    </source>
</evidence>
<evidence type="ECO:0000256" key="1">
    <source>
        <dbReference type="ARBA" id="ARBA00022670"/>
    </source>
</evidence>
<dbReference type="PANTHER" id="PTHR10127:SF780">
    <property type="entry name" value="METALLOENDOPEPTIDASE"/>
    <property type="match status" value="1"/>
</dbReference>
<dbReference type="Pfam" id="PF01400">
    <property type="entry name" value="Astacin"/>
    <property type="match status" value="1"/>
</dbReference>
<sequence>MNCTIHLLFFLIFLLIVSFHNVPIEFHVAYSISGYGGIFNAIAAIQEYTCITFKYNSTEPIKRRHGLNFYYATTSESETIGMKKKNESQYVVLNWDGLTYKVTAQSFIHNALGIYYEMSRMNRDDFITVYNESIRSDFLKYFNKTDAMTSIYNDSEMEFMDYNYGSINHFGMKDYNKNDNDTFSTRMFNELYRHMIGQKYETSFNDYKVLNRIYCKDKMKECKKKCENYGYPDPKNCKCRCPNGFVGDRCQNIEGVEKWHGIVYGTCGPVELKAELARQHYRIKKQYNCFIRVKSTNPNRLVLLYNIYYFSYRGTPCVPGWEIEIRYRKDKGAMGLCLCGKNNVPFWMISEDTTIFIHFVGIYYWHYLAFYYRQYTNGTNIEEYLVTN</sequence>
<keyword evidence="2 7" id="KW-0479">Metal-binding</keyword>
<comment type="cofactor">
    <cofactor evidence="7">
        <name>Zn(2+)</name>
        <dbReference type="ChEBI" id="CHEBI:29105"/>
    </cofactor>
    <text evidence="7">Binds 1 zinc ion per subunit.</text>
</comment>
<keyword evidence="1 7" id="KW-0645">Protease</keyword>